<dbReference type="EMBL" id="GGEC01000323">
    <property type="protein sequence ID" value="MBW80806.1"/>
    <property type="molecule type" value="Transcribed_RNA"/>
</dbReference>
<name>A0A2P2IHU5_RHIMU</name>
<accession>A0A2P2IHU5</accession>
<evidence type="ECO:0000313" key="1">
    <source>
        <dbReference type="EMBL" id="MBW80806.1"/>
    </source>
</evidence>
<reference evidence="1" key="1">
    <citation type="submission" date="2018-02" db="EMBL/GenBank/DDBJ databases">
        <title>Rhizophora mucronata_Transcriptome.</title>
        <authorList>
            <person name="Meera S.P."/>
            <person name="Sreeshan A."/>
            <person name="Augustine A."/>
        </authorList>
    </citation>
    <scope>NUCLEOTIDE SEQUENCE</scope>
    <source>
        <tissue evidence="1">Leaf</tissue>
    </source>
</reference>
<proteinExistence type="predicted"/>
<organism evidence="1">
    <name type="scientific">Rhizophora mucronata</name>
    <name type="common">Asiatic mangrove</name>
    <dbReference type="NCBI Taxonomy" id="61149"/>
    <lineage>
        <taxon>Eukaryota</taxon>
        <taxon>Viridiplantae</taxon>
        <taxon>Streptophyta</taxon>
        <taxon>Embryophyta</taxon>
        <taxon>Tracheophyta</taxon>
        <taxon>Spermatophyta</taxon>
        <taxon>Magnoliopsida</taxon>
        <taxon>eudicotyledons</taxon>
        <taxon>Gunneridae</taxon>
        <taxon>Pentapetalae</taxon>
        <taxon>rosids</taxon>
        <taxon>fabids</taxon>
        <taxon>Malpighiales</taxon>
        <taxon>Rhizophoraceae</taxon>
        <taxon>Rhizophora</taxon>
    </lineage>
</organism>
<sequence>MGAHGGLCLSGIAPQPSKAGRLCSLTCLHFQQKLRGVYL</sequence>
<protein>
    <submittedName>
        <fullName evidence="1">Uncharacterized protein</fullName>
    </submittedName>
</protein>
<dbReference type="AlphaFoldDB" id="A0A2P2IHU5"/>